<gene>
    <name evidence="1" type="ORF">E5344_00005</name>
</gene>
<reference evidence="1 2" key="1">
    <citation type="submission" date="2019-04" db="EMBL/GenBank/DDBJ databases">
        <title>Microbes associate with the intestines of laboratory mice.</title>
        <authorList>
            <person name="Navarre W."/>
            <person name="Wong E."/>
            <person name="Huang K."/>
            <person name="Tropini C."/>
            <person name="Ng K."/>
            <person name="Yu B."/>
        </authorList>
    </citation>
    <scope>NUCLEOTIDE SEQUENCE [LARGE SCALE GENOMIC DNA]</scope>
    <source>
        <strain evidence="1 2">NM46_B2-13</strain>
    </source>
</reference>
<dbReference type="InterPro" id="IPR050509">
    <property type="entry name" value="CoA-transferase_III"/>
</dbReference>
<dbReference type="PANTHER" id="PTHR48228">
    <property type="entry name" value="SUCCINYL-COA--D-CITRAMALATE COA-TRANSFERASE"/>
    <property type="match status" value="1"/>
</dbReference>
<proteinExistence type="predicted"/>
<organism evidence="1 2">
    <name type="scientific">Microbacterium laevaniformans</name>
    <dbReference type="NCBI Taxonomy" id="36807"/>
    <lineage>
        <taxon>Bacteria</taxon>
        <taxon>Bacillati</taxon>
        <taxon>Actinomycetota</taxon>
        <taxon>Actinomycetes</taxon>
        <taxon>Micrococcales</taxon>
        <taxon>Microbacteriaceae</taxon>
        <taxon>Microbacterium</taxon>
    </lineage>
</organism>
<accession>A0A4S2DCE2</accession>
<dbReference type="PANTHER" id="PTHR48228:SF4">
    <property type="entry name" value="BLR3030 PROTEIN"/>
    <property type="match status" value="1"/>
</dbReference>
<evidence type="ECO:0000313" key="1">
    <source>
        <dbReference type="EMBL" id="TGY39032.1"/>
    </source>
</evidence>
<dbReference type="InterPro" id="IPR003673">
    <property type="entry name" value="CoA-Trfase_fam_III"/>
</dbReference>
<dbReference type="AlphaFoldDB" id="A0A4S2DCE2"/>
<dbReference type="Proteomes" id="UP000309893">
    <property type="component" value="Unassembled WGS sequence"/>
</dbReference>
<evidence type="ECO:0000313" key="2">
    <source>
        <dbReference type="Proteomes" id="UP000309893"/>
    </source>
</evidence>
<dbReference type="SUPFAM" id="SSF89796">
    <property type="entry name" value="CoA-transferase family III (CaiB/BaiF)"/>
    <property type="match status" value="2"/>
</dbReference>
<name>A0A4S2DCE2_9MICO</name>
<dbReference type="RefSeq" id="WP_135948318.1">
    <property type="nucleotide sequence ID" value="NZ_SRYO01000001.1"/>
</dbReference>
<dbReference type="Pfam" id="PF02515">
    <property type="entry name" value="CoA_transf_3"/>
    <property type="match status" value="1"/>
</dbReference>
<dbReference type="EMBL" id="SRYO01000001">
    <property type="protein sequence ID" value="TGY39032.1"/>
    <property type="molecule type" value="Genomic_DNA"/>
</dbReference>
<dbReference type="GO" id="GO:0003824">
    <property type="term" value="F:catalytic activity"/>
    <property type="evidence" value="ECO:0007669"/>
    <property type="project" value="InterPro"/>
</dbReference>
<protein>
    <submittedName>
        <fullName evidence="1">Carnitine dehydratase</fullName>
    </submittedName>
</protein>
<dbReference type="InterPro" id="IPR023606">
    <property type="entry name" value="CoA-Trfase_III_dom_1_sf"/>
</dbReference>
<dbReference type="Gene3D" id="3.40.50.10540">
    <property type="entry name" value="Crotonobetainyl-coa:carnitine coa-transferase, domain 1"/>
    <property type="match status" value="1"/>
</dbReference>
<sequence length="422" mass="45018">MEPRSLRARLPVGTLATDAVAAVIAEASTLGRVPVTAVDAEAATMAYTSERWFRRDGEAEIGFAPLSGFFRTRDGWVRTHANYPHHERALRDVLGLTGAAPGANDLDRARARLSALSTRDAVGIITRAGGLCVEVRHEDPVADGRLRASPLATVLRVADGPIATTAVDTSSPLRGVRVLDLTRVIAGPVATRTLALLGADVLRIDPPRMPEIAAQHLDTGHGKRSAVLDLDAADDRRRFDGLLPGADVVVLGYRPEALSRLRLDPRALCARHPSVIVARLSAWGREGGRGFDSLVQAASGIAWIESRDRITPGALPAQALDHTAGYALAAGVIAAMRRRLEVGGSWLVETSLRRVAAELLGMTRDRAGQLAEPADPSRYLQRFVVDGHDIVTAGPAVAYAGAPTRFTPPEPWGSADPVWLPR</sequence>
<comment type="caution">
    <text evidence="1">The sequence shown here is derived from an EMBL/GenBank/DDBJ whole genome shotgun (WGS) entry which is preliminary data.</text>
</comment>
<dbReference type="OrthoDB" id="9058532at2"/>